<feature type="binding site" evidence="7">
    <location>
        <begin position="141"/>
        <end position="147"/>
    </location>
    <ligand>
        <name>ATP</name>
        <dbReference type="ChEBI" id="CHEBI:30616"/>
    </ligand>
</feature>
<dbReference type="Gene3D" id="3.90.190.20">
    <property type="entry name" value="Mur ligase, C-terminal domain"/>
    <property type="match status" value="1"/>
</dbReference>
<dbReference type="CDD" id="cd01983">
    <property type="entry name" value="SIMIBI"/>
    <property type="match status" value="1"/>
</dbReference>
<dbReference type="Pfam" id="PF02875">
    <property type="entry name" value="Mur_ligase_C"/>
    <property type="match status" value="1"/>
</dbReference>
<dbReference type="SUPFAM" id="SSF51984">
    <property type="entry name" value="MurCD N-terminal domain"/>
    <property type="match status" value="1"/>
</dbReference>
<dbReference type="Pfam" id="PF08245">
    <property type="entry name" value="Mur_ligase_M"/>
    <property type="match status" value="1"/>
</dbReference>
<keyword evidence="7 8" id="KW-0961">Cell wall biogenesis/degradation</keyword>
<comment type="subcellular location">
    <subcellularLocation>
        <location evidence="1 7 8">Cytoplasm</location>
    </subcellularLocation>
</comment>
<dbReference type="PANTHER" id="PTHR43692">
    <property type="entry name" value="UDP-N-ACETYLMURAMOYLALANINE--D-GLUTAMATE LIGASE"/>
    <property type="match status" value="1"/>
</dbReference>
<dbReference type="InterPro" id="IPR036565">
    <property type="entry name" value="Mur-like_cat_sf"/>
</dbReference>
<keyword evidence="7 8" id="KW-0573">Peptidoglycan synthesis</keyword>
<keyword evidence="3 7" id="KW-0963">Cytoplasm</keyword>
<evidence type="ECO:0000256" key="8">
    <source>
        <dbReference type="RuleBase" id="RU003664"/>
    </source>
</evidence>
<reference evidence="11 12" key="1">
    <citation type="journal article" date="2019" name="Int. J. Syst. Evol. Microbiol.">
        <title>The Global Catalogue of Microorganisms (GCM) 10K type strain sequencing project: providing services to taxonomists for standard genome sequencing and annotation.</title>
        <authorList>
            <consortium name="The Broad Institute Genomics Platform"/>
            <consortium name="The Broad Institute Genome Sequencing Center for Infectious Disease"/>
            <person name="Wu L."/>
            <person name="Ma J."/>
        </authorList>
    </citation>
    <scope>NUCLEOTIDE SEQUENCE [LARGE SCALE GENOMIC DNA]</scope>
    <source>
        <strain evidence="11 12">JCM 13249</strain>
    </source>
</reference>
<evidence type="ECO:0000256" key="3">
    <source>
        <dbReference type="ARBA" id="ARBA00022490"/>
    </source>
</evidence>
<dbReference type="SUPFAM" id="SSF53623">
    <property type="entry name" value="MurD-like peptide ligases, catalytic domain"/>
    <property type="match status" value="1"/>
</dbReference>
<comment type="similarity">
    <text evidence="7">Belongs to the MurCDEF family.</text>
</comment>
<evidence type="ECO:0000256" key="6">
    <source>
        <dbReference type="ARBA" id="ARBA00022840"/>
    </source>
</evidence>
<dbReference type="HAMAP" id="MF_00639">
    <property type="entry name" value="MurD"/>
    <property type="match status" value="1"/>
</dbReference>
<sequence>MTDPVWVAVQKGRHRTRVKVYARKVRSSRQFTGADPARLPIVEGPRLRIAVVGYGVEGRAAVDYWLDKGDVTVCAPKLDTDTPEGVAIRVGPDYLAGLNEFDLVVRSPGVRPDLIPPGIATTSVIREFLRACPAPVIGVTGTQGKGTTCTAITSILRAAGQRVFLAGNIGVPPLTFLSGVRADDWVVLEISNFQLMDCSSSPHISVVLPITPDHVNWHTELSEYYESKAPIAAFQNPNDVIVFRADNPIASGIAARSPGRPVPVGRPDGFNVRESGIFRGQTRIVDVADVHLLGRHNLENIAAAVAATHDIVGGDPSVIQAGVRTLEPLPHRLAPVGEVDGVLYVNDSLSTTPETSRAAMAAFTAPKVVILGGSSKGVTYETLAEAVMTCGVRRALVVGQDGPAIASALHAHGFTDYELVEGPMSAIVNRAASVAYPGDVVLLSPACASLDNYRNYADRGDQFIAAVGSLG</sequence>
<gene>
    <name evidence="11" type="primary">murD_1</name>
    <name evidence="7" type="synonym">murD</name>
    <name evidence="11" type="ORF">GCM10009681_07480</name>
</gene>
<dbReference type="Proteomes" id="UP001500655">
    <property type="component" value="Unassembled WGS sequence"/>
</dbReference>
<protein>
    <recommendedName>
        <fullName evidence="7 8">UDP-N-acetylmuramoylalanine--D-glutamate ligase</fullName>
        <ecNumber evidence="7 8">6.3.2.9</ecNumber>
    </recommendedName>
    <alternativeName>
        <fullName evidence="7">D-glutamic acid-adding enzyme</fullName>
    </alternativeName>
    <alternativeName>
        <fullName evidence="7">UDP-N-acetylmuramoyl-L-alanyl-D-glutamate synthetase</fullName>
    </alternativeName>
</protein>
<evidence type="ECO:0000259" key="10">
    <source>
        <dbReference type="Pfam" id="PF08245"/>
    </source>
</evidence>
<evidence type="ECO:0000256" key="4">
    <source>
        <dbReference type="ARBA" id="ARBA00022598"/>
    </source>
</evidence>
<dbReference type="PANTHER" id="PTHR43692:SF1">
    <property type="entry name" value="UDP-N-ACETYLMURAMOYLALANINE--D-GLUTAMATE LIGASE"/>
    <property type="match status" value="1"/>
</dbReference>
<comment type="pathway">
    <text evidence="2 7 8">Cell wall biogenesis; peptidoglycan biosynthesis.</text>
</comment>
<name>A0ABN2JUC2_9ACTN</name>
<dbReference type="InterPro" id="IPR004101">
    <property type="entry name" value="Mur_ligase_C"/>
</dbReference>
<dbReference type="InterPro" id="IPR013221">
    <property type="entry name" value="Mur_ligase_cen"/>
</dbReference>
<comment type="caution">
    <text evidence="11">The sequence shown here is derived from an EMBL/GenBank/DDBJ whole genome shotgun (WGS) entry which is preliminary data.</text>
</comment>
<dbReference type="GO" id="GO:0016874">
    <property type="term" value="F:ligase activity"/>
    <property type="evidence" value="ECO:0007669"/>
    <property type="project" value="UniProtKB-KW"/>
</dbReference>
<evidence type="ECO:0000256" key="5">
    <source>
        <dbReference type="ARBA" id="ARBA00022741"/>
    </source>
</evidence>
<proteinExistence type="inferred from homology"/>
<dbReference type="NCBIfam" id="TIGR01087">
    <property type="entry name" value="murD"/>
    <property type="match status" value="1"/>
</dbReference>
<keyword evidence="7 8" id="KW-0133">Cell shape</keyword>
<dbReference type="EMBL" id="BAAALS010000003">
    <property type="protein sequence ID" value="GAA1739234.1"/>
    <property type="molecule type" value="Genomic_DNA"/>
</dbReference>
<comment type="catalytic activity">
    <reaction evidence="7 8">
        <text>UDP-N-acetyl-alpha-D-muramoyl-L-alanine + D-glutamate + ATP = UDP-N-acetyl-alpha-D-muramoyl-L-alanyl-D-glutamate + ADP + phosphate + H(+)</text>
        <dbReference type="Rhea" id="RHEA:16429"/>
        <dbReference type="ChEBI" id="CHEBI:15378"/>
        <dbReference type="ChEBI" id="CHEBI:29986"/>
        <dbReference type="ChEBI" id="CHEBI:30616"/>
        <dbReference type="ChEBI" id="CHEBI:43474"/>
        <dbReference type="ChEBI" id="CHEBI:83898"/>
        <dbReference type="ChEBI" id="CHEBI:83900"/>
        <dbReference type="ChEBI" id="CHEBI:456216"/>
        <dbReference type="EC" id="6.3.2.9"/>
    </reaction>
</comment>
<evidence type="ECO:0000256" key="7">
    <source>
        <dbReference type="HAMAP-Rule" id="MF_00639"/>
    </source>
</evidence>
<keyword evidence="5 7" id="KW-0547">Nucleotide-binding</keyword>
<dbReference type="SUPFAM" id="SSF53244">
    <property type="entry name" value="MurD-like peptide ligases, peptide-binding domain"/>
    <property type="match status" value="1"/>
</dbReference>
<evidence type="ECO:0000313" key="11">
    <source>
        <dbReference type="EMBL" id="GAA1739234.1"/>
    </source>
</evidence>
<keyword evidence="7 8" id="KW-0132">Cell division</keyword>
<feature type="domain" description="Mur ligase C-terminal" evidence="9">
    <location>
        <begin position="331"/>
        <end position="447"/>
    </location>
</feature>
<feature type="domain" description="Mur ligase central" evidence="10">
    <location>
        <begin position="139"/>
        <end position="307"/>
    </location>
</feature>
<comment type="function">
    <text evidence="7 8">Cell wall formation. Catalyzes the addition of glutamate to the nucleotide precursor UDP-N-acetylmuramoyl-L-alanine (UMA).</text>
</comment>
<evidence type="ECO:0000259" key="9">
    <source>
        <dbReference type="Pfam" id="PF02875"/>
    </source>
</evidence>
<evidence type="ECO:0000256" key="2">
    <source>
        <dbReference type="ARBA" id="ARBA00004752"/>
    </source>
</evidence>
<dbReference type="Gene3D" id="3.40.50.720">
    <property type="entry name" value="NAD(P)-binding Rossmann-like Domain"/>
    <property type="match status" value="1"/>
</dbReference>
<dbReference type="InterPro" id="IPR005762">
    <property type="entry name" value="MurD"/>
</dbReference>
<accession>A0ABN2JUC2</accession>
<keyword evidence="4 7" id="KW-0436">Ligase</keyword>
<keyword evidence="6 7" id="KW-0067">ATP-binding</keyword>
<organism evidence="11 12">
    <name type="scientific">Luedemannella helvata</name>
    <dbReference type="NCBI Taxonomy" id="349315"/>
    <lineage>
        <taxon>Bacteria</taxon>
        <taxon>Bacillati</taxon>
        <taxon>Actinomycetota</taxon>
        <taxon>Actinomycetes</taxon>
        <taxon>Micromonosporales</taxon>
        <taxon>Micromonosporaceae</taxon>
        <taxon>Luedemannella</taxon>
    </lineage>
</organism>
<dbReference type="EC" id="6.3.2.9" evidence="7 8"/>
<keyword evidence="12" id="KW-1185">Reference proteome</keyword>
<evidence type="ECO:0000256" key="1">
    <source>
        <dbReference type="ARBA" id="ARBA00004496"/>
    </source>
</evidence>
<dbReference type="Gene3D" id="3.40.1190.10">
    <property type="entry name" value="Mur-like, catalytic domain"/>
    <property type="match status" value="1"/>
</dbReference>
<evidence type="ECO:0000313" key="12">
    <source>
        <dbReference type="Proteomes" id="UP001500655"/>
    </source>
</evidence>
<keyword evidence="7 8" id="KW-0131">Cell cycle</keyword>
<dbReference type="InterPro" id="IPR036615">
    <property type="entry name" value="Mur_ligase_C_dom_sf"/>
</dbReference>